<keyword evidence="4" id="KW-0547">Nucleotide-binding</keyword>
<dbReference type="Proteomes" id="UP000012488">
    <property type="component" value="Chromosome"/>
</dbReference>
<evidence type="ECO:0000313" key="6">
    <source>
        <dbReference type="EMBL" id="QGY05761.1"/>
    </source>
</evidence>
<dbReference type="GO" id="GO:0000166">
    <property type="term" value="F:nucleotide binding"/>
    <property type="evidence" value="ECO:0007669"/>
    <property type="project" value="UniProtKB-KW"/>
</dbReference>
<keyword evidence="2" id="KW-1277">Toxin-antitoxin system</keyword>
<dbReference type="GO" id="GO:0016787">
    <property type="term" value="F:hydrolase activity"/>
    <property type="evidence" value="ECO:0007669"/>
    <property type="project" value="UniProtKB-KW"/>
</dbReference>
<evidence type="ECO:0000256" key="2">
    <source>
        <dbReference type="ARBA" id="ARBA00022649"/>
    </source>
</evidence>
<evidence type="ECO:0000313" key="7">
    <source>
        <dbReference type="Proteomes" id="UP000012488"/>
    </source>
</evidence>
<dbReference type="AlphaFoldDB" id="A0A6B9FT48"/>
<sequence>MPSSLSERDGAAGADMLVNAQRAVDFVTGFTSSTFAADERTHFEVIRCLEIISEASRRLSAGTKARYSDVPWRQIAGAGNVYRHGYDSVTLDIVWLTVHDELPVLIAAGRAAPVRMSDP</sequence>
<dbReference type="GO" id="GO:0004540">
    <property type="term" value="F:RNA nuclease activity"/>
    <property type="evidence" value="ECO:0007669"/>
    <property type="project" value="InterPro"/>
</dbReference>
<keyword evidence="3" id="KW-0540">Nuclease</keyword>
<organism evidence="6 7">
    <name type="scientific">Methylobacterium mesophilicum SR1.6/6</name>
    <dbReference type="NCBI Taxonomy" id="908290"/>
    <lineage>
        <taxon>Bacteria</taxon>
        <taxon>Pseudomonadati</taxon>
        <taxon>Pseudomonadota</taxon>
        <taxon>Alphaproteobacteria</taxon>
        <taxon>Hyphomicrobiales</taxon>
        <taxon>Methylobacteriaceae</taxon>
        <taxon>Methylobacterium</taxon>
    </lineage>
</organism>
<dbReference type="InterPro" id="IPR051813">
    <property type="entry name" value="HepT_RNase_toxin"/>
</dbReference>
<evidence type="ECO:0000256" key="1">
    <source>
        <dbReference type="ARBA" id="ARBA00022553"/>
    </source>
</evidence>
<protein>
    <submittedName>
        <fullName evidence="6">DUF86 domain-containing protein</fullName>
    </submittedName>
</protein>
<accession>A0A6B9FT48</accession>
<dbReference type="InterPro" id="IPR008201">
    <property type="entry name" value="HepT-like"/>
</dbReference>
<dbReference type="KEGG" id="mmes:MMSR116_30580"/>
<keyword evidence="5" id="KW-0378">Hydrolase</keyword>
<reference evidence="6 7" key="2">
    <citation type="journal article" date="2013" name="Genome Announc.">
        <title>Draft Genome Sequence of Methylobacterium mesophilicum Strain SR1.6/6, Isolated from Citrus sinensis.</title>
        <authorList>
            <person name="Marinho Almeida D."/>
            <person name="Dini-Andreote F."/>
            <person name="Camargo Neves A.A."/>
            <person name="Juca Ramos R.T."/>
            <person name="Andreote F.D."/>
            <person name="Carneiro A.R."/>
            <person name="Oliveira de Souza Lima A."/>
            <person name="Caracciolo Gomes de Sa P.H."/>
            <person name="Ribeiro Barbosa M.S."/>
            <person name="Araujo W.L."/>
            <person name="Silva A."/>
        </authorList>
    </citation>
    <scope>NUCLEOTIDE SEQUENCE [LARGE SCALE GENOMIC DNA]</scope>
    <source>
        <strain evidence="6 7">SR1.6/6</strain>
    </source>
</reference>
<reference evidence="6 7" key="1">
    <citation type="journal article" date="2012" name="Genet. Mol. Biol.">
        <title>Analysis of 16S rRNA and mxaF genes revealing insights into Methylobacterium niche-specific plant association.</title>
        <authorList>
            <person name="Dourado M.N."/>
            <person name="Andreote F.D."/>
            <person name="Dini-Andreote F."/>
            <person name="Conti R."/>
            <person name="Araujo J.M."/>
            <person name="Araujo W.L."/>
        </authorList>
    </citation>
    <scope>NUCLEOTIDE SEQUENCE [LARGE SCALE GENOMIC DNA]</scope>
    <source>
        <strain evidence="6 7">SR1.6/6</strain>
    </source>
</reference>
<evidence type="ECO:0000256" key="4">
    <source>
        <dbReference type="ARBA" id="ARBA00022741"/>
    </source>
</evidence>
<dbReference type="OrthoDB" id="4829434at2"/>
<evidence type="ECO:0000256" key="3">
    <source>
        <dbReference type="ARBA" id="ARBA00022722"/>
    </source>
</evidence>
<name>A0A6B9FT48_9HYPH</name>
<dbReference type="RefSeq" id="WP_010684640.1">
    <property type="nucleotide sequence ID" value="NZ_CP043538.1"/>
</dbReference>
<dbReference type="PANTHER" id="PTHR34139">
    <property type="entry name" value="UPF0331 PROTEIN MJ0127"/>
    <property type="match status" value="1"/>
</dbReference>
<proteinExistence type="predicted"/>
<dbReference type="GO" id="GO:0110001">
    <property type="term" value="C:toxin-antitoxin complex"/>
    <property type="evidence" value="ECO:0007669"/>
    <property type="project" value="InterPro"/>
</dbReference>
<keyword evidence="1" id="KW-0597">Phosphoprotein</keyword>
<dbReference type="PANTHER" id="PTHR34139:SF1">
    <property type="entry name" value="RNASE MJ1380-RELATED"/>
    <property type="match status" value="1"/>
</dbReference>
<gene>
    <name evidence="6" type="ORF">MMSR116_30580</name>
</gene>
<dbReference type="Pfam" id="PF01934">
    <property type="entry name" value="HepT-like"/>
    <property type="match status" value="1"/>
</dbReference>
<evidence type="ECO:0000256" key="5">
    <source>
        <dbReference type="ARBA" id="ARBA00022801"/>
    </source>
</evidence>
<dbReference type="EMBL" id="CP043538">
    <property type="protein sequence ID" value="QGY05761.1"/>
    <property type="molecule type" value="Genomic_DNA"/>
</dbReference>